<comment type="similarity">
    <text evidence="1">Belongs to the heme oxygenase family.</text>
</comment>
<reference evidence="10" key="1">
    <citation type="journal article" date="2019" name="Int. J. Syst. Evol. Microbiol.">
        <title>The Global Catalogue of Microorganisms (GCM) 10K type strain sequencing project: providing services to taxonomists for standard genome sequencing and annotation.</title>
        <authorList>
            <consortium name="The Broad Institute Genomics Platform"/>
            <consortium name="The Broad Institute Genome Sequencing Center for Infectious Disease"/>
            <person name="Wu L."/>
            <person name="Ma J."/>
        </authorList>
    </citation>
    <scope>NUCLEOTIDE SEQUENCE [LARGE SCALE GENOMIC DNA]</scope>
    <source>
        <strain evidence="10">JCM 16022</strain>
    </source>
</reference>
<evidence type="ECO:0000256" key="5">
    <source>
        <dbReference type="ARBA" id="ARBA00023002"/>
    </source>
</evidence>
<dbReference type="PANTHER" id="PTHR10720">
    <property type="entry name" value="HEME OXYGENASE"/>
    <property type="match status" value="1"/>
</dbReference>
<keyword evidence="6" id="KW-0408">Iron</keyword>
<evidence type="ECO:0000313" key="9">
    <source>
        <dbReference type="EMBL" id="GAA2148421.1"/>
    </source>
</evidence>
<keyword evidence="4" id="KW-0479">Metal-binding</keyword>
<feature type="compositionally biased region" description="Basic and acidic residues" evidence="8">
    <location>
        <begin position="18"/>
        <end position="27"/>
    </location>
</feature>
<evidence type="ECO:0000256" key="4">
    <source>
        <dbReference type="ARBA" id="ARBA00022723"/>
    </source>
</evidence>
<gene>
    <name evidence="9" type="ORF">GCM10009844_26770</name>
</gene>
<accession>A0ABP5LJG3</accession>
<organism evidence="9 10">
    <name type="scientific">Nocardioides koreensis</name>
    <dbReference type="NCBI Taxonomy" id="433651"/>
    <lineage>
        <taxon>Bacteria</taxon>
        <taxon>Bacillati</taxon>
        <taxon>Actinomycetota</taxon>
        <taxon>Actinomycetes</taxon>
        <taxon>Propionibacteriales</taxon>
        <taxon>Nocardioidaceae</taxon>
        <taxon>Nocardioides</taxon>
    </lineage>
</organism>
<dbReference type="PANTHER" id="PTHR10720:SF0">
    <property type="entry name" value="HEME OXYGENASE"/>
    <property type="match status" value="1"/>
</dbReference>
<evidence type="ECO:0000256" key="2">
    <source>
        <dbReference type="ARBA" id="ARBA00012360"/>
    </source>
</evidence>
<keyword evidence="10" id="KW-1185">Reference proteome</keyword>
<dbReference type="EC" id="1.14.14.18" evidence="2"/>
<dbReference type="Proteomes" id="UP001501771">
    <property type="component" value="Unassembled WGS sequence"/>
</dbReference>
<comment type="catalytic activity">
    <reaction evidence="7">
        <text>heme b + 3 reduced [NADPH--hemoprotein reductase] + 3 O2 = biliverdin IXalpha + CO + Fe(2+) + 3 oxidized [NADPH--hemoprotein reductase] + 3 H2O + H(+)</text>
        <dbReference type="Rhea" id="RHEA:21764"/>
        <dbReference type="Rhea" id="RHEA-COMP:11964"/>
        <dbReference type="Rhea" id="RHEA-COMP:11965"/>
        <dbReference type="ChEBI" id="CHEBI:15377"/>
        <dbReference type="ChEBI" id="CHEBI:15378"/>
        <dbReference type="ChEBI" id="CHEBI:15379"/>
        <dbReference type="ChEBI" id="CHEBI:17245"/>
        <dbReference type="ChEBI" id="CHEBI:29033"/>
        <dbReference type="ChEBI" id="CHEBI:57618"/>
        <dbReference type="ChEBI" id="CHEBI:57991"/>
        <dbReference type="ChEBI" id="CHEBI:58210"/>
        <dbReference type="ChEBI" id="CHEBI:60344"/>
        <dbReference type="EC" id="1.14.14.18"/>
    </reaction>
</comment>
<sequence length="224" mass="25141">MDHPVGDLSTPLSVAMREGSRREHEQAEGTDFVSDLLAGRAHPHQYAAYLARLRDVYAALEQAVRDHRDDPVVTQVYDETLCRLDALDADLEFWSGPDRSTGSPAADRYRERIDRARRTPLLLVAHHYTRYLGDLSGGRMLAQAMRRGYEGLDRGGLAFYEFDAIPKPVAYKRAYRDRLDGLRLSPSQRTAMVEEVRSAFRLNHALLDEVATLGAGCVTPRCPG</sequence>
<dbReference type="EMBL" id="BAAAQR010000008">
    <property type="protein sequence ID" value="GAA2148421.1"/>
    <property type="molecule type" value="Genomic_DNA"/>
</dbReference>
<dbReference type="PRINTS" id="PR00088">
    <property type="entry name" value="HAEMOXYGNASE"/>
</dbReference>
<dbReference type="RefSeq" id="WP_344152886.1">
    <property type="nucleotide sequence ID" value="NZ_BAAAQR010000008.1"/>
</dbReference>
<evidence type="ECO:0000256" key="7">
    <source>
        <dbReference type="ARBA" id="ARBA00048328"/>
    </source>
</evidence>
<dbReference type="Pfam" id="PF01126">
    <property type="entry name" value="Heme_oxygenase"/>
    <property type="match status" value="1"/>
</dbReference>
<dbReference type="PIRSF" id="PIRSF000343">
    <property type="entry name" value="Haem_Oase"/>
    <property type="match status" value="1"/>
</dbReference>
<dbReference type="InterPro" id="IPR016084">
    <property type="entry name" value="Haem_Oase-like_multi-hlx"/>
</dbReference>
<feature type="region of interest" description="Disordered" evidence="8">
    <location>
        <begin position="1"/>
        <end position="28"/>
    </location>
</feature>
<name>A0ABP5LJG3_9ACTN</name>
<dbReference type="Gene3D" id="1.20.910.10">
    <property type="entry name" value="Heme oxygenase-like"/>
    <property type="match status" value="1"/>
</dbReference>
<dbReference type="InterPro" id="IPR016053">
    <property type="entry name" value="Haem_Oase-like"/>
</dbReference>
<proteinExistence type="inferred from homology"/>
<dbReference type="InterPro" id="IPR002051">
    <property type="entry name" value="Haem_Oase"/>
</dbReference>
<evidence type="ECO:0000256" key="1">
    <source>
        <dbReference type="ARBA" id="ARBA00006134"/>
    </source>
</evidence>
<dbReference type="CDD" id="cd19165">
    <property type="entry name" value="HemeO"/>
    <property type="match status" value="1"/>
</dbReference>
<comment type="caution">
    <text evidence="9">The sequence shown here is derived from an EMBL/GenBank/DDBJ whole genome shotgun (WGS) entry which is preliminary data.</text>
</comment>
<evidence type="ECO:0000256" key="6">
    <source>
        <dbReference type="ARBA" id="ARBA00023004"/>
    </source>
</evidence>
<evidence type="ECO:0000256" key="8">
    <source>
        <dbReference type="SAM" id="MobiDB-lite"/>
    </source>
</evidence>
<dbReference type="PROSITE" id="PS00593">
    <property type="entry name" value="HEME_OXYGENASE"/>
    <property type="match status" value="1"/>
</dbReference>
<protein>
    <recommendedName>
        <fullName evidence="2">heme oxygenase (biliverdin-producing)</fullName>
        <ecNumber evidence="2">1.14.14.18</ecNumber>
    </recommendedName>
</protein>
<evidence type="ECO:0000256" key="3">
    <source>
        <dbReference type="ARBA" id="ARBA00022617"/>
    </source>
</evidence>
<keyword evidence="5" id="KW-0560">Oxidoreductase</keyword>
<dbReference type="InterPro" id="IPR018207">
    <property type="entry name" value="Haem_oxygenase_CS"/>
</dbReference>
<dbReference type="SUPFAM" id="SSF48613">
    <property type="entry name" value="Heme oxygenase-like"/>
    <property type="match status" value="1"/>
</dbReference>
<evidence type="ECO:0000313" key="10">
    <source>
        <dbReference type="Proteomes" id="UP001501771"/>
    </source>
</evidence>
<keyword evidence="3" id="KW-0349">Heme</keyword>